<evidence type="ECO:0000256" key="6">
    <source>
        <dbReference type="ARBA" id="ARBA00023136"/>
    </source>
</evidence>
<feature type="transmembrane region" description="Helical" evidence="7">
    <location>
        <begin position="123"/>
        <end position="142"/>
    </location>
</feature>
<keyword evidence="6 7" id="KW-0472">Membrane</keyword>
<evidence type="ECO:0000313" key="10">
    <source>
        <dbReference type="Proteomes" id="UP000801428"/>
    </source>
</evidence>
<dbReference type="FunFam" id="1.20.1740.10:FF:000006">
    <property type="entry name" value="General amino acid permease"/>
    <property type="match status" value="1"/>
</dbReference>
<comment type="subcellular location">
    <subcellularLocation>
        <location evidence="1">Membrane</location>
        <topology evidence="1">Multi-pass membrane protein</topology>
    </subcellularLocation>
</comment>
<feature type="transmembrane region" description="Helical" evidence="7">
    <location>
        <begin position="162"/>
        <end position="182"/>
    </location>
</feature>
<proteinExistence type="predicted"/>
<evidence type="ECO:0000313" key="9">
    <source>
        <dbReference type="EMBL" id="KAF3008902.1"/>
    </source>
</evidence>
<feature type="transmembrane region" description="Helical" evidence="7">
    <location>
        <begin position="466"/>
        <end position="485"/>
    </location>
</feature>
<dbReference type="Proteomes" id="UP000801428">
    <property type="component" value="Unassembled WGS sequence"/>
</dbReference>
<feature type="transmembrane region" description="Helical" evidence="7">
    <location>
        <begin position="391"/>
        <end position="408"/>
    </location>
</feature>
<dbReference type="AlphaFoldDB" id="A0A9P4TMK7"/>
<dbReference type="EMBL" id="SWKU01000003">
    <property type="protein sequence ID" value="KAF3008902.1"/>
    <property type="molecule type" value="Genomic_DNA"/>
</dbReference>
<evidence type="ECO:0000256" key="7">
    <source>
        <dbReference type="SAM" id="Phobius"/>
    </source>
</evidence>
<dbReference type="InterPro" id="IPR004841">
    <property type="entry name" value="AA-permease/SLC12A_dom"/>
</dbReference>
<dbReference type="GO" id="GO:0015171">
    <property type="term" value="F:amino acid transmembrane transporter activity"/>
    <property type="evidence" value="ECO:0007669"/>
    <property type="project" value="TreeGrafter"/>
</dbReference>
<keyword evidence="2" id="KW-0813">Transport</keyword>
<dbReference type="PANTHER" id="PTHR43341">
    <property type="entry name" value="AMINO ACID PERMEASE"/>
    <property type="match status" value="1"/>
</dbReference>
<evidence type="ECO:0000259" key="8">
    <source>
        <dbReference type="Pfam" id="PF00324"/>
    </source>
</evidence>
<keyword evidence="5 7" id="KW-1133">Transmembrane helix</keyword>
<keyword evidence="3 7" id="KW-0812">Transmembrane</keyword>
<gene>
    <name evidence="9" type="ORF">E8E13_011207</name>
</gene>
<dbReference type="OrthoDB" id="10062876at2759"/>
<evidence type="ECO:0000256" key="4">
    <source>
        <dbReference type="ARBA" id="ARBA00022970"/>
    </source>
</evidence>
<protein>
    <recommendedName>
        <fullName evidence="8">Amino acid permease/ SLC12A domain-containing protein</fullName>
    </recommendedName>
</protein>
<feature type="transmembrane region" description="Helical" evidence="7">
    <location>
        <begin position="58"/>
        <end position="78"/>
    </location>
</feature>
<sequence>MSDLKTYEVHEKSASASPVLQGKDEGIYRTETQVSETRGEIHNADQLQRHLGNRQLQLIAIGGSIGTAVFVSISGGLVKGGPGSLLLAYMIYTCMLGLVNNSMAEMSSYMPVTGGFIRMAGHWVDPAMGFWAGWNFFLYEAILVPFEISALNLVLKFWSDHIPVAAVVAVCIVLYFCINVFVVKAYGEAEFWLALGKVILIFVVFGFTFITMVGGNPLKDAYGFRYWKNPGAFAEHNTTGTLGRFEGFLGCLWSAAFTVVGPECLSMLSGEVKLPRTYLKNAFKVTYARFAFFFMGSALCVGIVIPYNDKTLLDVLSGASGGSGTAAASPYVIAMKNLRISGLPHVVNALLCTSIFSAGNAYCYYGTRSLYGLALEGQAPKFLKKCTKKGVPVYCLLVTICFPFLGFLNVSSGSAVVLNWFINLITGAQILNYIIICVTYLRFYAATKAQGVDRRSMPYYGYFQPYGTWIAMIFLILVLGGYGYATFLPGNFTIESLFTYYAMVFVAPFLYFGWKLTKKTKIFKAHEVDLVWEKSYIDAYESSFAEERKGFWQEILEMLMCGMKSRKQHSEYA</sequence>
<feature type="transmembrane region" description="Helical" evidence="7">
    <location>
        <begin position="247"/>
        <end position="265"/>
    </location>
</feature>
<evidence type="ECO:0000256" key="1">
    <source>
        <dbReference type="ARBA" id="ARBA00004141"/>
    </source>
</evidence>
<reference evidence="9" key="1">
    <citation type="submission" date="2019-04" db="EMBL/GenBank/DDBJ databases">
        <title>Sequencing of skin fungus with MAO and IRED activity.</title>
        <authorList>
            <person name="Marsaioli A.J."/>
            <person name="Bonatto J.M.C."/>
            <person name="Reis Junior O."/>
        </authorList>
    </citation>
    <scope>NUCLEOTIDE SEQUENCE</scope>
    <source>
        <strain evidence="9">30M1</strain>
    </source>
</reference>
<comment type="caution">
    <text evidence="9">The sequence shown here is derived from an EMBL/GenBank/DDBJ whole genome shotgun (WGS) entry which is preliminary data.</text>
</comment>
<organism evidence="9 10">
    <name type="scientific">Curvularia kusanoi</name>
    <name type="common">Cochliobolus kusanoi</name>
    <dbReference type="NCBI Taxonomy" id="90978"/>
    <lineage>
        <taxon>Eukaryota</taxon>
        <taxon>Fungi</taxon>
        <taxon>Dikarya</taxon>
        <taxon>Ascomycota</taxon>
        <taxon>Pezizomycotina</taxon>
        <taxon>Dothideomycetes</taxon>
        <taxon>Pleosporomycetidae</taxon>
        <taxon>Pleosporales</taxon>
        <taxon>Pleosporineae</taxon>
        <taxon>Pleosporaceae</taxon>
        <taxon>Curvularia</taxon>
    </lineage>
</organism>
<feature type="transmembrane region" description="Helical" evidence="7">
    <location>
        <begin position="84"/>
        <end position="103"/>
    </location>
</feature>
<keyword evidence="4" id="KW-0029">Amino-acid transport</keyword>
<evidence type="ECO:0000256" key="2">
    <source>
        <dbReference type="ARBA" id="ARBA00022448"/>
    </source>
</evidence>
<dbReference type="PANTHER" id="PTHR43341:SF6">
    <property type="entry name" value="AMINO ACID TRANSPORTER (EUROFUNG)"/>
    <property type="match status" value="1"/>
</dbReference>
<dbReference type="GO" id="GO:0016020">
    <property type="term" value="C:membrane"/>
    <property type="evidence" value="ECO:0007669"/>
    <property type="project" value="UniProtKB-SubCell"/>
</dbReference>
<feature type="transmembrane region" description="Helical" evidence="7">
    <location>
        <begin position="497"/>
        <end position="514"/>
    </location>
</feature>
<feature type="transmembrane region" description="Helical" evidence="7">
    <location>
        <begin position="345"/>
        <end position="365"/>
    </location>
</feature>
<dbReference type="Pfam" id="PF00324">
    <property type="entry name" value="AA_permease"/>
    <property type="match status" value="1"/>
</dbReference>
<evidence type="ECO:0000256" key="3">
    <source>
        <dbReference type="ARBA" id="ARBA00022692"/>
    </source>
</evidence>
<dbReference type="InterPro" id="IPR050524">
    <property type="entry name" value="APC_YAT"/>
</dbReference>
<feature type="transmembrane region" description="Helical" evidence="7">
    <location>
        <begin position="286"/>
        <end position="307"/>
    </location>
</feature>
<feature type="transmembrane region" description="Helical" evidence="7">
    <location>
        <begin position="420"/>
        <end position="445"/>
    </location>
</feature>
<keyword evidence="10" id="KW-1185">Reference proteome</keyword>
<name>A0A9P4TMK7_CURKU</name>
<dbReference type="PIRSF" id="PIRSF006060">
    <property type="entry name" value="AA_transporter"/>
    <property type="match status" value="1"/>
</dbReference>
<dbReference type="Gene3D" id="1.20.1740.10">
    <property type="entry name" value="Amino acid/polyamine transporter I"/>
    <property type="match status" value="1"/>
</dbReference>
<evidence type="ECO:0000256" key="5">
    <source>
        <dbReference type="ARBA" id="ARBA00022989"/>
    </source>
</evidence>
<feature type="transmembrane region" description="Helical" evidence="7">
    <location>
        <begin position="194"/>
        <end position="215"/>
    </location>
</feature>
<feature type="domain" description="Amino acid permease/ SLC12A" evidence="8">
    <location>
        <begin position="56"/>
        <end position="523"/>
    </location>
</feature>
<accession>A0A9P4TMK7</accession>